<feature type="domain" description="DYW" evidence="2">
    <location>
        <begin position="3"/>
        <end position="77"/>
    </location>
</feature>
<evidence type="ECO:0000313" key="4">
    <source>
        <dbReference type="Proteomes" id="UP000489600"/>
    </source>
</evidence>
<dbReference type="InterPro" id="IPR032867">
    <property type="entry name" value="DYW_dom"/>
</dbReference>
<dbReference type="OrthoDB" id="185373at2759"/>
<comment type="similarity">
    <text evidence="1">Belongs to the PPR family. PCMP-H subfamily.</text>
</comment>
<dbReference type="EMBL" id="CABITT030000001">
    <property type="protein sequence ID" value="VVA91775.1"/>
    <property type="molecule type" value="Genomic_DNA"/>
</dbReference>
<dbReference type="AlphaFoldDB" id="A0A565AQU3"/>
<sequence>MKRRRLNSYGEKLAITYGLIKTSEGTTLRVYKNLKICVDSHNAAKLISKVMERKIVVWDNKRFHHFKNEFCSCGDYW</sequence>
<gene>
    <name evidence="3" type="ORF">ANE_LOCUS2220</name>
</gene>
<evidence type="ECO:0000313" key="3">
    <source>
        <dbReference type="EMBL" id="VVA91775.1"/>
    </source>
</evidence>
<dbReference type="Proteomes" id="UP000489600">
    <property type="component" value="Unassembled WGS sequence"/>
</dbReference>
<name>A0A565AQU3_9BRAS</name>
<organism evidence="3 4">
    <name type="scientific">Arabis nemorensis</name>
    <dbReference type="NCBI Taxonomy" id="586526"/>
    <lineage>
        <taxon>Eukaryota</taxon>
        <taxon>Viridiplantae</taxon>
        <taxon>Streptophyta</taxon>
        <taxon>Embryophyta</taxon>
        <taxon>Tracheophyta</taxon>
        <taxon>Spermatophyta</taxon>
        <taxon>Magnoliopsida</taxon>
        <taxon>eudicotyledons</taxon>
        <taxon>Gunneridae</taxon>
        <taxon>Pentapetalae</taxon>
        <taxon>rosids</taxon>
        <taxon>malvids</taxon>
        <taxon>Brassicales</taxon>
        <taxon>Brassicaceae</taxon>
        <taxon>Arabideae</taxon>
        <taxon>Arabis</taxon>
    </lineage>
</organism>
<dbReference type="Pfam" id="PF14432">
    <property type="entry name" value="DYW_deaminase"/>
    <property type="match status" value="1"/>
</dbReference>
<accession>A0A565AQU3</accession>
<protein>
    <recommendedName>
        <fullName evidence="2">DYW domain-containing protein</fullName>
    </recommendedName>
</protein>
<proteinExistence type="inferred from homology"/>
<keyword evidence="4" id="KW-1185">Reference proteome</keyword>
<evidence type="ECO:0000256" key="1">
    <source>
        <dbReference type="ARBA" id="ARBA00006643"/>
    </source>
</evidence>
<dbReference type="GO" id="GO:0008270">
    <property type="term" value="F:zinc ion binding"/>
    <property type="evidence" value="ECO:0007669"/>
    <property type="project" value="InterPro"/>
</dbReference>
<comment type="caution">
    <text evidence="3">The sequence shown here is derived from an EMBL/GenBank/DDBJ whole genome shotgun (WGS) entry which is preliminary data.</text>
</comment>
<reference evidence="3" key="1">
    <citation type="submission" date="2019-07" db="EMBL/GenBank/DDBJ databases">
        <authorList>
            <person name="Dittberner H."/>
        </authorList>
    </citation>
    <scope>NUCLEOTIDE SEQUENCE [LARGE SCALE GENOMIC DNA]</scope>
</reference>
<evidence type="ECO:0000259" key="2">
    <source>
        <dbReference type="Pfam" id="PF14432"/>
    </source>
</evidence>